<reference evidence="6 7" key="1">
    <citation type="submission" date="2017-07" db="EMBL/GenBank/DDBJ databases">
        <title>Draft Genome Sequences of Select Purple Nonsulfur Bacteria.</title>
        <authorList>
            <person name="Lasarre B."/>
            <person name="Mckinlay J.B."/>
        </authorList>
    </citation>
    <scope>NUCLEOTIDE SEQUENCE [LARGE SCALE GENOMIC DNA]</scope>
    <source>
        <strain evidence="6 7">DSM 11290</strain>
    </source>
</reference>
<dbReference type="Pfam" id="PF07702">
    <property type="entry name" value="UTRA"/>
    <property type="match status" value="1"/>
</dbReference>
<name>A0A327JFI4_9HYPH</name>
<dbReference type="GO" id="GO:0003677">
    <property type="term" value="F:DNA binding"/>
    <property type="evidence" value="ECO:0007669"/>
    <property type="project" value="UniProtKB-KW"/>
</dbReference>
<dbReference type="InterPro" id="IPR011663">
    <property type="entry name" value="UTRA"/>
</dbReference>
<dbReference type="Proteomes" id="UP000249299">
    <property type="component" value="Unassembled WGS sequence"/>
</dbReference>
<keyword evidence="7" id="KW-1185">Reference proteome</keyword>
<dbReference type="Gene3D" id="3.40.1410.10">
    <property type="entry name" value="Chorismate lyase-like"/>
    <property type="match status" value="1"/>
</dbReference>
<organism evidence="6 7">
    <name type="scientific">Rhodobium orientis</name>
    <dbReference type="NCBI Taxonomy" id="34017"/>
    <lineage>
        <taxon>Bacteria</taxon>
        <taxon>Pseudomonadati</taxon>
        <taxon>Pseudomonadota</taxon>
        <taxon>Alphaproteobacteria</taxon>
        <taxon>Hyphomicrobiales</taxon>
        <taxon>Rhodobiaceae</taxon>
        <taxon>Rhodobium</taxon>
    </lineage>
</organism>
<dbReference type="RefSeq" id="WP_111436487.1">
    <property type="nucleotide sequence ID" value="NZ_JACIGG010000008.1"/>
</dbReference>
<evidence type="ECO:0000313" key="7">
    <source>
        <dbReference type="Proteomes" id="UP000249299"/>
    </source>
</evidence>
<dbReference type="PANTHER" id="PTHR44846:SF1">
    <property type="entry name" value="MANNOSYL-D-GLYCERATE TRANSPORT_METABOLISM SYSTEM REPRESSOR MNGR-RELATED"/>
    <property type="match status" value="1"/>
</dbReference>
<accession>A0A327JFI4</accession>
<comment type="caution">
    <text evidence="6">The sequence shown here is derived from an EMBL/GenBank/DDBJ whole genome shotgun (WGS) entry which is preliminary data.</text>
</comment>
<proteinExistence type="predicted"/>
<keyword evidence="3" id="KW-0804">Transcription</keyword>
<evidence type="ECO:0000256" key="3">
    <source>
        <dbReference type="ARBA" id="ARBA00023163"/>
    </source>
</evidence>
<dbReference type="Pfam" id="PF00392">
    <property type="entry name" value="GntR"/>
    <property type="match status" value="1"/>
</dbReference>
<feature type="domain" description="HTH gntR-type" evidence="5">
    <location>
        <begin position="52"/>
        <end position="120"/>
    </location>
</feature>
<evidence type="ECO:0000256" key="2">
    <source>
        <dbReference type="ARBA" id="ARBA00023125"/>
    </source>
</evidence>
<evidence type="ECO:0000313" key="6">
    <source>
        <dbReference type="EMBL" id="RAI24701.1"/>
    </source>
</evidence>
<keyword evidence="1" id="KW-0805">Transcription regulation</keyword>
<dbReference type="SUPFAM" id="SSF64288">
    <property type="entry name" value="Chorismate lyase-like"/>
    <property type="match status" value="1"/>
</dbReference>
<dbReference type="InterPro" id="IPR036390">
    <property type="entry name" value="WH_DNA-bd_sf"/>
</dbReference>
<dbReference type="SMART" id="SM00345">
    <property type="entry name" value="HTH_GNTR"/>
    <property type="match status" value="1"/>
</dbReference>
<protein>
    <recommendedName>
        <fullName evidence="5">HTH gntR-type domain-containing protein</fullName>
    </recommendedName>
</protein>
<dbReference type="InterPro" id="IPR000524">
    <property type="entry name" value="Tscrpt_reg_HTH_GntR"/>
</dbReference>
<sequence length="303" mass="33656">MAYPAKQQTEDARPLGASEAGSAQKATPDRVVDDRSLALLLENYTGLAGNHISKTARLYEACLRLIEKGHWAPGDRLPSEALLTEHMPVGLATVQAAFRRLVADGLVIRKRKLGSFIAQPAGEQAEDLDLFFIDDDGKGIIAFTDLDVAAEQITDRGPWTKFLGAQPHYLKIRRVSDIGGNFLIVSNTYIAHPKVQTLARTAPDELRNVSFRWFLHQRFGLPSVRSERVVGFAHLDPETAATLQRPVNSTALLLQTREFSLREAPLFYSEMIVPENGTGLCVSGNRRLLDARQTAEPQWCRRD</sequence>
<dbReference type="OrthoDB" id="9808698at2"/>
<dbReference type="InterPro" id="IPR036388">
    <property type="entry name" value="WH-like_DNA-bd_sf"/>
</dbReference>
<dbReference type="GO" id="GO:0045892">
    <property type="term" value="P:negative regulation of DNA-templated transcription"/>
    <property type="evidence" value="ECO:0007669"/>
    <property type="project" value="TreeGrafter"/>
</dbReference>
<evidence type="ECO:0000259" key="5">
    <source>
        <dbReference type="PROSITE" id="PS50949"/>
    </source>
</evidence>
<gene>
    <name evidence="6" type="ORF">CH339_21505</name>
</gene>
<dbReference type="CDD" id="cd07377">
    <property type="entry name" value="WHTH_GntR"/>
    <property type="match status" value="1"/>
</dbReference>
<dbReference type="GO" id="GO:0003700">
    <property type="term" value="F:DNA-binding transcription factor activity"/>
    <property type="evidence" value="ECO:0007669"/>
    <property type="project" value="InterPro"/>
</dbReference>
<evidence type="ECO:0000256" key="1">
    <source>
        <dbReference type="ARBA" id="ARBA00023015"/>
    </source>
</evidence>
<dbReference type="SUPFAM" id="SSF46785">
    <property type="entry name" value="Winged helix' DNA-binding domain"/>
    <property type="match status" value="1"/>
</dbReference>
<dbReference type="EMBL" id="NPEV01000070">
    <property type="protein sequence ID" value="RAI24701.1"/>
    <property type="molecule type" value="Genomic_DNA"/>
</dbReference>
<dbReference type="PROSITE" id="PS50949">
    <property type="entry name" value="HTH_GNTR"/>
    <property type="match status" value="1"/>
</dbReference>
<evidence type="ECO:0000256" key="4">
    <source>
        <dbReference type="SAM" id="MobiDB-lite"/>
    </source>
</evidence>
<keyword evidence="2" id="KW-0238">DNA-binding</keyword>
<feature type="region of interest" description="Disordered" evidence="4">
    <location>
        <begin position="1"/>
        <end position="29"/>
    </location>
</feature>
<dbReference type="PANTHER" id="PTHR44846">
    <property type="entry name" value="MANNOSYL-D-GLYCERATE TRANSPORT/METABOLISM SYSTEM REPRESSOR MNGR-RELATED"/>
    <property type="match status" value="1"/>
</dbReference>
<dbReference type="Gene3D" id="1.10.10.10">
    <property type="entry name" value="Winged helix-like DNA-binding domain superfamily/Winged helix DNA-binding domain"/>
    <property type="match status" value="1"/>
</dbReference>
<dbReference type="InterPro" id="IPR050679">
    <property type="entry name" value="Bact_HTH_transcr_reg"/>
</dbReference>
<dbReference type="AlphaFoldDB" id="A0A327JFI4"/>
<dbReference type="InterPro" id="IPR028978">
    <property type="entry name" value="Chorismate_lyase_/UTRA_dom_sf"/>
</dbReference>